<dbReference type="InterPro" id="IPR050248">
    <property type="entry name" value="Polysacc_deacetylase_ArnD"/>
</dbReference>
<dbReference type="SUPFAM" id="SSF88713">
    <property type="entry name" value="Glycoside hydrolase/deacetylase"/>
    <property type="match status" value="1"/>
</dbReference>
<feature type="signal peptide" evidence="2">
    <location>
        <begin position="1"/>
        <end position="20"/>
    </location>
</feature>
<sequence>MKKFGIFMLLLILMGLTACNTNESADQENKKKEQEINEQQQKDQAGQSEEEKEKEAPAKEDEGTGNPPEDSAEKEEQDKTENKKPQYEISEVWSVQPIVEDANEKVVLLTFDDAPDEHAVEMAKTLKNMDAPAIFFINGHFIDTEEEQAKLKEIADMGFAIGNHTFNHTKLDDVSKEKQKEEIVRLNDVIEEVTGERPKFFRAPHGVNTEYAKQVVKEEGMTLMNWSYGYDFKQEYMSEEAIADIMVNTELLSNGANLLMHDRKWTAAALEEIVTGLREKGYEMVDPQLIKTP</sequence>
<name>A0ABN1BCE9_9BACI</name>
<evidence type="ECO:0000313" key="5">
    <source>
        <dbReference type="Proteomes" id="UP001500880"/>
    </source>
</evidence>
<accession>A0ABN1BCE9</accession>
<feature type="compositionally biased region" description="Basic and acidic residues" evidence="1">
    <location>
        <begin position="49"/>
        <end position="62"/>
    </location>
</feature>
<dbReference type="PROSITE" id="PS51257">
    <property type="entry name" value="PROKAR_LIPOPROTEIN"/>
    <property type="match status" value="1"/>
</dbReference>
<proteinExistence type="predicted"/>
<dbReference type="CDD" id="cd10917">
    <property type="entry name" value="CE4_NodB_like_6s_7s"/>
    <property type="match status" value="1"/>
</dbReference>
<dbReference type="PANTHER" id="PTHR10587">
    <property type="entry name" value="GLYCOSYL TRANSFERASE-RELATED"/>
    <property type="match status" value="1"/>
</dbReference>
<feature type="chain" id="PRO_5046962497" evidence="2">
    <location>
        <begin position="21"/>
        <end position="293"/>
    </location>
</feature>
<feature type="domain" description="NodB homology" evidence="3">
    <location>
        <begin position="105"/>
        <end position="285"/>
    </location>
</feature>
<dbReference type="Proteomes" id="UP001500880">
    <property type="component" value="Unassembled WGS sequence"/>
</dbReference>
<dbReference type="RefSeq" id="WP_343840785.1">
    <property type="nucleotide sequence ID" value="NZ_BAAADO010000004.1"/>
</dbReference>
<dbReference type="PROSITE" id="PS51677">
    <property type="entry name" value="NODB"/>
    <property type="match status" value="1"/>
</dbReference>
<feature type="compositionally biased region" description="Basic and acidic residues" evidence="1">
    <location>
        <begin position="74"/>
        <end position="86"/>
    </location>
</feature>
<evidence type="ECO:0000313" key="4">
    <source>
        <dbReference type="EMBL" id="GAA0494598.1"/>
    </source>
</evidence>
<organism evidence="4 5">
    <name type="scientific">Salinibacillus aidingensis</name>
    <dbReference type="NCBI Taxonomy" id="237684"/>
    <lineage>
        <taxon>Bacteria</taxon>
        <taxon>Bacillati</taxon>
        <taxon>Bacillota</taxon>
        <taxon>Bacilli</taxon>
        <taxon>Bacillales</taxon>
        <taxon>Bacillaceae</taxon>
        <taxon>Salinibacillus</taxon>
    </lineage>
</organism>
<dbReference type="Gene3D" id="3.20.20.370">
    <property type="entry name" value="Glycoside hydrolase/deacetylase"/>
    <property type="match status" value="1"/>
</dbReference>
<dbReference type="EMBL" id="BAAADO010000004">
    <property type="protein sequence ID" value="GAA0494598.1"/>
    <property type="molecule type" value="Genomic_DNA"/>
</dbReference>
<dbReference type="InterPro" id="IPR011330">
    <property type="entry name" value="Glyco_hydro/deAcase_b/a-brl"/>
</dbReference>
<keyword evidence="5" id="KW-1185">Reference proteome</keyword>
<comment type="caution">
    <text evidence="4">The sequence shown here is derived from an EMBL/GenBank/DDBJ whole genome shotgun (WGS) entry which is preliminary data.</text>
</comment>
<dbReference type="InterPro" id="IPR002509">
    <property type="entry name" value="NODB_dom"/>
</dbReference>
<keyword evidence="2" id="KW-0732">Signal</keyword>
<evidence type="ECO:0000256" key="1">
    <source>
        <dbReference type="SAM" id="MobiDB-lite"/>
    </source>
</evidence>
<protein>
    <submittedName>
        <fullName evidence="4">Polysaccharide deacetylase family protein</fullName>
    </submittedName>
</protein>
<dbReference type="Pfam" id="PF01522">
    <property type="entry name" value="Polysacc_deac_1"/>
    <property type="match status" value="1"/>
</dbReference>
<evidence type="ECO:0000256" key="2">
    <source>
        <dbReference type="SAM" id="SignalP"/>
    </source>
</evidence>
<reference evidence="4 5" key="1">
    <citation type="journal article" date="2019" name="Int. J. Syst. Evol. Microbiol.">
        <title>The Global Catalogue of Microorganisms (GCM) 10K type strain sequencing project: providing services to taxonomists for standard genome sequencing and annotation.</title>
        <authorList>
            <consortium name="The Broad Institute Genomics Platform"/>
            <consortium name="The Broad Institute Genome Sequencing Center for Infectious Disease"/>
            <person name="Wu L."/>
            <person name="Ma J."/>
        </authorList>
    </citation>
    <scope>NUCLEOTIDE SEQUENCE [LARGE SCALE GENOMIC DNA]</scope>
    <source>
        <strain evidence="4 5">JCM 12389</strain>
    </source>
</reference>
<feature type="region of interest" description="Disordered" evidence="1">
    <location>
        <begin position="23"/>
        <end position="88"/>
    </location>
</feature>
<evidence type="ECO:0000259" key="3">
    <source>
        <dbReference type="PROSITE" id="PS51677"/>
    </source>
</evidence>
<gene>
    <name evidence="4" type="ORF">GCM10008986_21510</name>
</gene>